<dbReference type="AlphaFoldDB" id="A0A2K9DZR8"/>
<dbReference type="Gene3D" id="3.30.160.540">
    <property type="match status" value="1"/>
</dbReference>
<evidence type="ECO:0000256" key="4">
    <source>
        <dbReference type="ARBA" id="ARBA00023306"/>
    </source>
</evidence>
<keyword evidence="2 6" id="KW-0132">Cell division</keyword>
<protein>
    <recommendedName>
        <fullName evidence="6">Probable septum site-determining protein MinC</fullName>
    </recommendedName>
</protein>
<dbReference type="Gene3D" id="2.160.20.70">
    <property type="match status" value="1"/>
</dbReference>
<dbReference type="RefSeq" id="WP_101299945.1">
    <property type="nucleotide sequence ID" value="NZ_CP025197.1"/>
</dbReference>
<evidence type="ECO:0000259" key="7">
    <source>
        <dbReference type="Pfam" id="PF03775"/>
    </source>
</evidence>
<dbReference type="Pfam" id="PF22642">
    <property type="entry name" value="MinC_N_1"/>
    <property type="match status" value="1"/>
</dbReference>
<dbReference type="GO" id="GO:0000902">
    <property type="term" value="P:cell morphogenesis"/>
    <property type="evidence" value="ECO:0007669"/>
    <property type="project" value="InterPro"/>
</dbReference>
<evidence type="ECO:0000256" key="6">
    <source>
        <dbReference type="HAMAP-Rule" id="MF_00267"/>
    </source>
</evidence>
<evidence type="ECO:0000256" key="3">
    <source>
        <dbReference type="ARBA" id="ARBA00023210"/>
    </source>
</evidence>
<comment type="subunit">
    <text evidence="5 6">Interacts with MinD and FtsZ.</text>
</comment>
<evidence type="ECO:0000256" key="5">
    <source>
        <dbReference type="ARBA" id="ARBA00046874"/>
    </source>
</evidence>
<dbReference type="InterPro" id="IPR016098">
    <property type="entry name" value="CAP/MinC_C"/>
</dbReference>
<keyword evidence="3 6" id="KW-0717">Septation</keyword>
<name>A0A2K9DZR8_9FIRM</name>
<keyword evidence="4 6" id="KW-0131">Cell cycle</keyword>
<dbReference type="PANTHER" id="PTHR34108:SF1">
    <property type="entry name" value="SEPTUM SITE-DETERMINING PROTEIN MINC"/>
    <property type="match status" value="1"/>
</dbReference>
<organism evidence="9 10">
    <name type="scientific">Acetivibrio saccincola</name>
    <dbReference type="NCBI Taxonomy" id="1677857"/>
    <lineage>
        <taxon>Bacteria</taxon>
        <taxon>Bacillati</taxon>
        <taxon>Bacillota</taxon>
        <taxon>Clostridia</taxon>
        <taxon>Eubacteriales</taxon>
        <taxon>Oscillospiraceae</taxon>
        <taxon>Acetivibrio</taxon>
    </lineage>
</organism>
<dbReference type="SUPFAM" id="SSF63848">
    <property type="entry name" value="Cell-division inhibitor MinC, C-terminal domain"/>
    <property type="match status" value="1"/>
</dbReference>
<reference evidence="9 10" key="1">
    <citation type="submission" date="2017-12" db="EMBL/GenBank/DDBJ databases">
        <title>Complete genome sequence of Herbivorax saccincola GGR1, a novel Cellulosome-producing hydrolytic bacterium in a thermophilic biogas plant, established by Illumina and Nanopore MinION sequencing.</title>
        <authorList>
            <person name="Pechtl A."/>
            <person name="Ruckert C."/>
            <person name="Koeck D.E."/>
            <person name="Maus I."/>
            <person name="Winkler A."/>
            <person name="Kalinowski J."/>
            <person name="Puhler A."/>
            <person name="Schwarz W.W."/>
            <person name="Zverlov V.V."/>
            <person name="Schluter A."/>
            <person name="Liebl W."/>
        </authorList>
    </citation>
    <scope>NUCLEOTIDE SEQUENCE [LARGE SCALE GENOMIC DNA]</scope>
    <source>
        <strain evidence="10">SR1</strain>
    </source>
</reference>
<comment type="function">
    <text evidence="6">Cell division inhibitor that blocks the formation of polar Z ring septums. Rapidly oscillates between the poles of the cell to destabilize FtsZ filaments that have formed before they mature into polar Z rings. Prevents FtsZ polymerization.</text>
</comment>
<feature type="domain" description="Septum site-determining protein MinC N-terminal" evidence="8">
    <location>
        <begin position="6"/>
        <end position="80"/>
    </location>
</feature>
<evidence type="ECO:0000313" key="9">
    <source>
        <dbReference type="EMBL" id="AUG57017.1"/>
    </source>
</evidence>
<dbReference type="InterPro" id="IPR005526">
    <property type="entry name" value="Septum_form_inhib_MinC_C"/>
</dbReference>
<evidence type="ECO:0000259" key="8">
    <source>
        <dbReference type="Pfam" id="PF22642"/>
    </source>
</evidence>
<proteinExistence type="inferred from homology"/>
<dbReference type="EMBL" id="CP025197">
    <property type="protein sequence ID" value="AUG57017.1"/>
    <property type="molecule type" value="Genomic_DNA"/>
</dbReference>
<dbReference type="Pfam" id="PF03775">
    <property type="entry name" value="MinC_C"/>
    <property type="match status" value="1"/>
</dbReference>
<dbReference type="InterPro" id="IPR036145">
    <property type="entry name" value="MinC_C_sf"/>
</dbReference>
<dbReference type="GO" id="GO:0000917">
    <property type="term" value="P:division septum assembly"/>
    <property type="evidence" value="ECO:0007669"/>
    <property type="project" value="UniProtKB-KW"/>
</dbReference>
<evidence type="ECO:0000256" key="1">
    <source>
        <dbReference type="ARBA" id="ARBA00006291"/>
    </source>
</evidence>
<dbReference type="Proteomes" id="UP000233534">
    <property type="component" value="Chromosome"/>
</dbReference>
<gene>
    <name evidence="9" type="primary">minC1</name>
    <name evidence="6" type="synonym">minC</name>
    <name evidence="9" type="ORF">HVS_05430</name>
</gene>
<sequence length="227" mass="25468">MRNNSIVFKGTSDSLIVIMKEEADFETILEEMEFKISSNERFFKGADLKVKYRGKKLSEEEENKIFEILKNKSGAKITSFEKDTNIPVEVKREPAAKPHPIIKMSNFYFKGIEEGITKFHRGTVRSGQLLRFDGNIVVIGDVNPGGEVIAAGNVVVMGSLRGIVHAGSDGNREAIVVALNLNPTQLRIADVITRSPDDKQIENQFIPEMAYIKDNFVYIDRYLPSKG</sequence>
<comment type="similarity">
    <text evidence="1 6">Belongs to the MinC family.</text>
</comment>
<dbReference type="InterPro" id="IPR055219">
    <property type="entry name" value="MinC_N_1"/>
</dbReference>
<keyword evidence="10" id="KW-1185">Reference proteome</keyword>
<feature type="domain" description="Septum formation inhibitor MinC C-terminal" evidence="7">
    <location>
        <begin position="120"/>
        <end position="219"/>
    </location>
</feature>
<dbReference type="NCBIfam" id="TIGR01222">
    <property type="entry name" value="minC"/>
    <property type="match status" value="1"/>
</dbReference>
<evidence type="ECO:0000313" key="10">
    <source>
        <dbReference type="Proteomes" id="UP000233534"/>
    </source>
</evidence>
<dbReference type="HAMAP" id="MF_00267">
    <property type="entry name" value="MinC"/>
    <property type="match status" value="1"/>
</dbReference>
<dbReference type="GO" id="GO:1901891">
    <property type="term" value="P:regulation of cell septum assembly"/>
    <property type="evidence" value="ECO:0007669"/>
    <property type="project" value="InterPro"/>
</dbReference>
<dbReference type="PANTHER" id="PTHR34108">
    <property type="entry name" value="SEPTUM SITE-DETERMINING PROTEIN MINC"/>
    <property type="match status" value="1"/>
</dbReference>
<evidence type="ECO:0000256" key="2">
    <source>
        <dbReference type="ARBA" id="ARBA00022618"/>
    </source>
</evidence>
<dbReference type="InterPro" id="IPR013033">
    <property type="entry name" value="MinC"/>
</dbReference>
<accession>A0A2K9DZR8</accession>
<dbReference type="KEGG" id="hsc:HVS_05430"/>